<dbReference type="AlphaFoldDB" id="A0A9W4VT18"/>
<gene>
    <name evidence="1" type="ORF">PSEHALCIP103_00831</name>
</gene>
<accession>A0A9W4VT18</accession>
<evidence type="ECO:0000313" key="1">
    <source>
        <dbReference type="EMBL" id="CAH9053475.1"/>
    </source>
</evidence>
<comment type="caution">
    <text evidence="1">The sequence shown here is derived from an EMBL/GenBank/DDBJ whole genome shotgun (WGS) entry which is preliminary data.</text>
</comment>
<dbReference type="EMBL" id="CAMAPB010000008">
    <property type="protein sequence ID" value="CAH9053475.1"/>
    <property type="molecule type" value="Genomic_DNA"/>
</dbReference>
<proteinExistence type="predicted"/>
<dbReference type="Proteomes" id="UP001152447">
    <property type="component" value="Unassembled WGS sequence"/>
</dbReference>
<organism evidence="1 2">
    <name type="scientific">Pseudoalteromonas haloplanktis</name>
    <name type="common">Alteromonas haloplanktis</name>
    <dbReference type="NCBI Taxonomy" id="228"/>
    <lineage>
        <taxon>Bacteria</taxon>
        <taxon>Pseudomonadati</taxon>
        <taxon>Pseudomonadota</taxon>
        <taxon>Gammaproteobacteria</taxon>
        <taxon>Alteromonadales</taxon>
        <taxon>Pseudoalteromonadaceae</taxon>
        <taxon>Pseudoalteromonas</taxon>
    </lineage>
</organism>
<protein>
    <recommendedName>
        <fullName evidence="3">Lipoprotein</fullName>
    </recommendedName>
</protein>
<dbReference type="RefSeq" id="WP_054202722.1">
    <property type="nucleotide sequence ID" value="NZ_CAMAPB010000008.1"/>
</dbReference>
<reference evidence="1" key="1">
    <citation type="submission" date="2022-07" db="EMBL/GenBank/DDBJ databases">
        <authorList>
            <person name="Criscuolo A."/>
        </authorList>
    </citation>
    <scope>NUCLEOTIDE SEQUENCE</scope>
    <source>
        <strain evidence="1">CIP103197</strain>
    </source>
</reference>
<evidence type="ECO:0008006" key="3">
    <source>
        <dbReference type="Google" id="ProtNLM"/>
    </source>
</evidence>
<keyword evidence="2" id="KW-1185">Reference proteome</keyword>
<name>A0A9W4VT18_PSEHA</name>
<evidence type="ECO:0000313" key="2">
    <source>
        <dbReference type="Proteomes" id="UP001152447"/>
    </source>
</evidence>
<sequence>MSASTLFNFTKPVSLISGILLLSGCVFHISPSVASVKQTQQLTLPSNNLEYLDVLSGAGSLKITGSSTATSISVNATIYTADIDDEYELTLEQNGTQAKLVAQNKSNTGITFYSGQSPSIDLVVTVPNKLNLDINDGSGDIVINAMQSNIDVKDGSGSIDINSAKNLNIDDGSGSIYVKNVVGDLALNDGSGSIDIDNVSGNVAIEDGSGEIQVTNVTGALNVEDGSGGITIKHINGAVTVDDNSGDMLIEHIDSSVTIEDGSGDIRVNHAKGLTITEAGSGDVSIDNISGSVKLD</sequence>